<dbReference type="EMBL" id="CYSF01000017">
    <property type="protein sequence ID" value="CUH85757.1"/>
    <property type="molecule type" value="Genomic_DNA"/>
</dbReference>
<dbReference type="STRING" id="340021.TM5383_02995"/>
<keyword evidence="1" id="KW-0732">Signal</keyword>
<dbReference type="OrthoDB" id="7426224at2"/>
<evidence type="ECO:0000313" key="3">
    <source>
        <dbReference type="Proteomes" id="UP000051681"/>
    </source>
</evidence>
<name>A0A0P1GSH3_9RHOB</name>
<reference evidence="2 3" key="1">
    <citation type="submission" date="2015-09" db="EMBL/GenBank/DDBJ databases">
        <authorList>
            <consortium name="Swine Surveillance"/>
        </authorList>
    </citation>
    <scope>NUCLEOTIDE SEQUENCE [LARGE SCALE GENOMIC DNA]</scope>
    <source>
        <strain evidence="2 3">CECT 8383</strain>
    </source>
</reference>
<proteinExistence type="predicted"/>
<dbReference type="AlphaFoldDB" id="A0A0P1GSH3"/>
<gene>
    <name evidence="2" type="ORF">TM5383_02995</name>
</gene>
<evidence type="ECO:0000256" key="1">
    <source>
        <dbReference type="SAM" id="SignalP"/>
    </source>
</evidence>
<sequence>MTHFSKCAAFLCATLAIPVYACPEGATPLVSCPLQDGAKVLQTCLLGDHVTYAFGKAGETPDLHLARPVTDVAMTPWPGIGRYIWEDFTFTNGATSYRVFYGFDKMAEGAAQLTGGVAVEQGDKVLAELYCDAGQVITSGYPLPLFEAKEAAGQIYSLETQSWSE</sequence>
<feature type="chain" id="PRO_5006063718" evidence="1">
    <location>
        <begin position="22"/>
        <end position="165"/>
    </location>
</feature>
<organism evidence="2 3">
    <name type="scientific">Thalassovita mediterranea</name>
    <dbReference type="NCBI Taxonomy" id="340021"/>
    <lineage>
        <taxon>Bacteria</taxon>
        <taxon>Pseudomonadati</taxon>
        <taxon>Pseudomonadota</taxon>
        <taxon>Alphaproteobacteria</taxon>
        <taxon>Rhodobacterales</taxon>
        <taxon>Roseobacteraceae</taxon>
        <taxon>Thalassovita</taxon>
    </lineage>
</organism>
<keyword evidence="3" id="KW-1185">Reference proteome</keyword>
<protein>
    <submittedName>
        <fullName evidence="2">Uncharacterized protein</fullName>
    </submittedName>
</protein>
<feature type="signal peptide" evidence="1">
    <location>
        <begin position="1"/>
        <end position="21"/>
    </location>
</feature>
<dbReference type="Proteomes" id="UP000051681">
    <property type="component" value="Unassembled WGS sequence"/>
</dbReference>
<accession>A0A0P1GSH3</accession>
<evidence type="ECO:0000313" key="2">
    <source>
        <dbReference type="EMBL" id="CUH85757.1"/>
    </source>
</evidence>
<dbReference type="RefSeq" id="WP_058319808.1">
    <property type="nucleotide sequence ID" value="NZ_CYSF01000017.1"/>
</dbReference>